<reference evidence="4" key="2">
    <citation type="journal article" date="2021" name="PeerJ">
        <title>Extensive microbial diversity within the chicken gut microbiome revealed by metagenomics and culture.</title>
        <authorList>
            <person name="Gilroy R."/>
            <person name="Ravi A."/>
            <person name="Getino M."/>
            <person name="Pursley I."/>
            <person name="Horton D.L."/>
            <person name="Alikhan N.F."/>
            <person name="Baker D."/>
            <person name="Gharbi K."/>
            <person name="Hall N."/>
            <person name="Watson M."/>
            <person name="Adriaenssens E.M."/>
            <person name="Foster-Nyarko E."/>
            <person name="Jarju S."/>
            <person name="Secka A."/>
            <person name="Antonio M."/>
            <person name="Oren A."/>
            <person name="Chaudhuri R.R."/>
            <person name="La Ragione R."/>
            <person name="Hildebrand F."/>
            <person name="Pallen M.J."/>
        </authorList>
    </citation>
    <scope>NUCLEOTIDE SEQUENCE</scope>
    <source>
        <strain evidence="4">CHK154-7741</strain>
    </source>
</reference>
<evidence type="ECO:0000256" key="1">
    <source>
        <dbReference type="ARBA" id="ARBA00022737"/>
    </source>
</evidence>
<keyword evidence="2 3" id="KW-0802">TPR repeat</keyword>
<proteinExistence type="predicted"/>
<accession>A0A9D1MYS6</accession>
<dbReference type="Gene3D" id="1.25.40.10">
    <property type="entry name" value="Tetratricopeptide repeat domain"/>
    <property type="match status" value="3"/>
</dbReference>
<evidence type="ECO:0000256" key="3">
    <source>
        <dbReference type="PROSITE-ProRule" id="PRU00339"/>
    </source>
</evidence>
<dbReference type="PANTHER" id="PTHR44858">
    <property type="entry name" value="TETRATRICOPEPTIDE REPEAT PROTEIN 6"/>
    <property type="match status" value="1"/>
</dbReference>
<evidence type="ECO:0000313" key="4">
    <source>
        <dbReference type="EMBL" id="HIU91967.1"/>
    </source>
</evidence>
<dbReference type="InterPro" id="IPR019734">
    <property type="entry name" value="TPR_rpt"/>
</dbReference>
<dbReference type="GO" id="GO:0046813">
    <property type="term" value="P:receptor-mediated virion attachment to host cell"/>
    <property type="evidence" value="ECO:0007669"/>
    <property type="project" value="TreeGrafter"/>
</dbReference>
<feature type="repeat" description="TPR" evidence="3">
    <location>
        <begin position="307"/>
        <end position="340"/>
    </location>
</feature>
<feature type="repeat" description="TPR" evidence="3">
    <location>
        <begin position="239"/>
        <end position="272"/>
    </location>
</feature>
<protein>
    <submittedName>
        <fullName evidence="4">Tetratricopeptide repeat protein</fullName>
    </submittedName>
</protein>
<sequence>MFRILQHRNKSSKKEFKTNSSLQRAIEKCQIELANDPTNAQLHVKLGDLYLEWHLDIHQARQYIDEAITEYQRALESYIDSAEIYFKIGMAFYYKNEIDRAINYFNLAVEKNPKNAQAYYMLACCHTKKAHFPDAMDFAQKAIKIKPFSSSRAHFLRYNLYRVMSVKSFKISMLRQKEFLLSVLTLPFDKNALKSVSKVISYLQFMPMLIKGWIMVARNGIDEAVDLYREALEKAPGFILLYCLLGDIYRAMGRYEDAILEYKMAIILDSLNITAYRSLCSVYEELGDLDSAVDAYQKLIEIQPNAAEYHSNLANILYLKGEAKEAISYYQNAITLNPRPEWTSVIAQTLGYVFQESEKNTDAAISAYQSAYLLTPTDIDIFINMGSAFYDKQEYNNALTVYRRALELDPTNAKIHCNLGFLHWGKGDIDEAIKEYELSIKYDPTYDIAYNNLGVIYLDDLGRVQNAIELFEKAIKYNPNYALAHYNLGRSVAIKGDKVEAAKLYQIAMDLNNVTNELDPQEITDKIQGLFDS</sequence>
<dbReference type="EMBL" id="DVOD01000018">
    <property type="protein sequence ID" value="HIU91967.1"/>
    <property type="molecule type" value="Genomic_DNA"/>
</dbReference>
<feature type="repeat" description="TPR" evidence="3">
    <location>
        <begin position="82"/>
        <end position="115"/>
    </location>
</feature>
<reference evidence="4" key="1">
    <citation type="submission" date="2020-10" db="EMBL/GenBank/DDBJ databases">
        <authorList>
            <person name="Gilroy R."/>
        </authorList>
    </citation>
    <scope>NUCLEOTIDE SEQUENCE</scope>
    <source>
        <strain evidence="4">CHK154-7741</strain>
    </source>
</reference>
<dbReference type="InterPro" id="IPR006597">
    <property type="entry name" value="Sel1-like"/>
</dbReference>
<dbReference type="Pfam" id="PF13414">
    <property type="entry name" value="TPR_11"/>
    <property type="match status" value="2"/>
</dbReference>
<dbReference type="Proteomes" id="UP000886748">
    <property type="component" value="Unassembled WGS sequence"/>
</dbReference>
<name>A0A9D1MYS6_9CLOT</name>
<feature type="repeat" description="TPR" evidence="3">
    <location>
        <begin position="273"/>
        <end position="306"/>
    </location>
</feature>
<feature type="repeat" description="TPR" evidence="3">
    <location>
        <begin position="413"/>
        <end position="446"/>
    </location>
</feature>
<dbReference type="PANTHER" id="PTHR44858:SF1">
    <property type="entry name" value="UDP-N-ACETYLGLUCOSAMINE--PEPTIDE N-ACETYLGLUCOSAMINYLTRANSFERASE SPINDLY-RELATED"/>
    <property type="match status" value="1"/>
</dbReference>
<dbReference type="SMART" id="SM00671">
    <property type="entry name" value="SEL1"/>
    <property type="match status" value="5"/>
</dbReference>
<dbReference type="Pfam" id="PF13432">
    <property type="entry name" value="TPR_16"/>
    <property type="match status" value="2"/>
</dbReference>
<gene>
    <name evidence="4" type="ORF">IAD26_02410</name>
</gene>
<keyword evidence="1" id="KW-0677">Repeat</keyword>
<evidence type="ECO:0000256" key="2">
    <source>
        <dbReference type="ARBA" id="ARBA00022803"/>
    </source>
</evidence>
<dbReference type="AlphaFoldDB" id="A0A9D1MYS6"/>
<evidence type="ECO:0000313" key="5">
    <source>
        <dbReference type="Proteomes" id="UP000886748"/>
    </source>
</evidence>
<dbReference type="GO" id="GO:0009279">
    <property type="term" value="C:cell outer membrane"/>
    <property type="evidence" value="ECO:0007669"/>
    <property type="project" value="TreeGrafter"/>
</dbReference>
<comment type="caution">
    <text evidence="4">The sequence shown here is derived from an EMBL/GenBank/DDBJ whole genome shotgun (WGS) entry which is preliminary data.</text>
</comment>
<dbReference type="PROSITE" id="PS50293">
    <property type="entry name" value="TPR_REGION"/>
    <property type="match status" value="4"/>
</dbReference>
<feature type="repeat" description="TPR" evidence="3">
    <location>
        <begin position="116"/>
        <end position="149"/>
    </location>
</feature>
<feature type="repeat" description="TPR" evidence="3">
    <location>
        <begin position="379"/>
        <end position="412"/>
    </location>
</feature>
<dbReference type="InterPro" id="IPR011990">
    <property type="entry name" value="TPR-like_helical_dom_sf"/>
</dbReference>
<dbReference type="PROSITE" id="PS50005">
    <property type="entry name" value="TPR"/>
    <property type="match status" value="7"/>
</dbReference>
<dbReference type="Pfam" id="PF13431">
    <property type="entry name" value="TPR_17"/>
    <property type="match status" value="1"/>
</dbReference>
<organism evidence="4 5">
    <name type="scientific">Candidatus Limenecus avicola</name>
    <dbReference type="NCBI Taxonomy" id="2840847"/>
    <lineage>
        <taxon>Bacteria</taxon>
        <taxon>Bacillati</taxon>
        <taxon>Bacillota</taxon>
        <taxon>Clostridia</taxon>
        <taxon>Eubacteriales</taxon>
        <taxon>Clostridiaceae</taxon>
        <taxon>Clostridiaceae incertae sedis</taxon>
        <taxon>Candidatus Limenecus</taxon>
    </lineage>
</organism>
<dbReference type="InterPro" id="IPR050498">
    <property type="entry name" value="Ycf3"/>
</dbReference>
<dbReference type="SMART" id="SM00028">
    <property type="entry name" value="TPR"/>
    <property type="match status" value="10"/>
</dbReference>
<dbReference type="SUPFAM" id="SSF48452">
    <property type="entry name" value="TPR-like"/>
    <property type="match status" value="2"/>
</dbReference>